<evidence type="ECO:0000256" key="2">
    <source>
        <dbReference type="ARBA" id="ARBA00007012"/>
    </source>
</evidence>
<feature type="transmembrane region" description="Helical" evidence="18">
    <location>
        <begin position="184"/>
        <end position="211"/>
    </location>
</feature>
<evidence type="ECO:0000256" key="11">
    <source>
        <dbReference type="ARBA" id="ARBA00022989"/>
    </source>
</evidence>
<gene>
    <name evidence="21" type="primary">ND2</name>
</gene>
<proteinExistence type="inferred from homology"/>
<evidence type="ECO:0000256" key="3">
    <source>
        <dbReference type="ARBA" id="ARBA00012944"/>
    </source>
</evidence>
<dbReference type="CTD" id="4536"/>
<feature type="domain" description="NADH:quinone oxidoreductase/Mrp antiporter transmembrane" evidence="20">
    <location>
        <begin position="24"/>
        <end position="211"/>
    </location>
</feature>
<keyword evidence="12" id="KW-0520">NAD</keyword>
<evidence type="ECO:0000256" key="14">
    <source>
        <dbReference type="ARBA" id="ARBA00023128"/>
    </source>
</evidence>
<dbReference type="GeneID" id="25076401"/>
<evidence type="ECO:0000256" key="15">
    <source>
        <dbReference type="ARBA" id="ARBA00023136"/>
    </source>
</evidence>
<evidence type="ECO:0000256" key="16">
    <source>
        <dbReference type="ARBA" id="ARBA00031028"/>
    </source>
</evidence>
<dbReference type="RefSeq" id="YP_009159100.1">
    <property type="nucleotide sequence ID" value="NC_027584.1"/>
</dbReference>
<keyword evidence="19" id="KW-0732">Signal</keyword>
<reference evidence="21" key="1">
    <citation type="journal article" date="2015" name="Mitochondrial DNA">
        <title>Mitochondrial genome sequences of landsnails Aegista diversifamilia and Dolicheulota formosensis (Gastropoda: Pulmonata: Stylommatophora).</title>
        <authorList>
            <person name="Huang C.W."/>
            <person name="Lin S.M."/>
            <person name="Wu W.L."/>
        </authorList>
    </citation>
    <scope>NUCLEOTIDE SEQUENCE</scope>
</reference>
<evidence type="ECO:0000256" key="6">
    <source>
        <dbReference type="ARBA" id="ARBA00022660"/>
    </source>
</evidence>
<keyword evidence="8" id="KW-0999">Mitochondrion inner membrane</keyword>
<geneLocation type="mitochondrion" evidence="21"/>
<feature type="transmembrane region" description="Helical" evidence="18">
    <location>
        <begin position="144"/>
        <end position="164"/>
    </location>
</feature>
<comment type="catalytic activity">
    <reaction evidence="17">
        <text>a ubiquinone + NADH + 5 H(+)(in) = a ubiquinol + NAD(+) + 4 H(+)(out)</text>
        <dbReference type="Rhea" id="RHEA:29091"/>
        <dbReference type="Rhea" id="RHEA-COMP:9565"/>
        <dbReference type="Rhea" id="RHEA-COMP:9566"/>
        <dbReference type="ChEBI" id="CHEBI:15378"/>
        <dbReference type="ChEBI" id="CHEBI:16389"/>
        <dbReference type="ChEBI" id="CHEBI:17976"/>
        <dbReference type="ChEBI" id="CHEBI:57540"/>
        <dbReference type="ChEBI" id="CHEBI:57945"/>
        <dbReference type="EC" id="7.1.1.2"/>
    </reaction>
</comment>
<keyword evidence="5" id="KW-0813">Transport</keyword>
<keyword evidence="14 21" id="KW-0496">Mitochondrion</keyword>
<dbReference type="EMBL" id="KR002567">
    <property type="protein sequence ID" value="AKP55337.1"/>
    <property type="molecule type" value="Genomic_DNA"/>
</dbReference>
<keyword evidence="9" id="KW-1278">Translocase</keyword>
<dbReference type="PANTHER" id="PTHR46552:SF1">
    <property type="entry name" value="NADH-UBIQUINONE OXIDOREDUCTASE CHAIN 2"/>
    <property type="match status" value="1"/>
</dbReference>
<keyword evidence="11 18" id="KW-1133">Transmembrane helix</keyword>
<evidence type="ECO:0000259" key="20">
    <source>
        <dbReference type="Pfam" id="PF00361"/>
    </source>
</evidence>
<evidence type="ECO:0000256" key="17">
    <source>
        <dbReference type="ARBA" id="ARBA00049551"/>
    </source>
</evidence>
<keyword evidence="7 18" id="KW-0812">Transmembrane</keyword>
<dbReference type="EC" id="7.1.1.2" evidence="3"/>
<reference evidence="21" key="2">
    <citation type="submission" date="2015-03" db="EMBL/GenBank/DDBJ databases">
        <authorList>
            <person name="Murphy D."/>
        </authorList>
    </citation>
    <scope>NUCLEOTIDE SEQUENCE</scope>
</reference>
<dbReference type="InterPro" id="IPR001750">
    <property type="entry name" value="ND/Mrp_TM"/>
</dbReference>
<evidence type="ECO:0000256" key="1">
    <source>
        <dbReference type="ARBA" id="ARBA00004448"/>
    </source>
</evidence>
<keyword evidence="6" id="KW-0679">Respiratory chain</keyword>
<comment type="subcellular location">
    <subcellularLocation>
        <location evidence="1">Mitochondrion inner membrane</location>
        <topology evidence="1">Multi-pass membrane protein</topology>
    </subcellularLocation>
</comment>
<dbReference type="GO" id="GO:0005743">
    <property type="term" value="C:mitochondrial inner membrane"/>
    <property type="evidence" value="ECO:0007669"/>
    <property type="project" value="UniProtKB-SubCell"/>
</dbReference>
<feature type="transmembrane region" description="Helical" evidence="18">
    <location>
        <begin position="21"/>
        <end position="43"/>
    </location>
</feature>
<feature type="transmembrane region" description="Helical" evidence="18">
    <location>
        <begin position="223"/>
        <end position="246"/>
    </location>
</feature>
<keyword evidence="15 18" id="KW-0472">Membrane</keyword>
<dbReference type="Pfam" id="PF00361">
    <property type="entry name" value="Proton_antipo_M"/>
    <property type="match status" value="1"/>
</dbReference>
<accession>A0A0U2DWE6</accession>
<name>A0A0U2DWE6_AEGDI</name>
<feature type="transmembrane region" description="Helical" evidence="18">
    <location>
        <begin position="86"/>
        <end position="106"/>
    </location>
</feature>
<evidence type="ECO:0000256" key="10">
    <source>
        <dbReference type="ARBA" id="ARBA00022982"/>
    </source>
</evidence>
<organism evidence="21">
    <name type="scientific">Aegista diversifamilia</name>
    <name type="common">Snail</name>
    <dbReference type="NCBI Taxonomy" id="1545397"/>
    <lineage>
        <taxon>Eukaryota</taxon>
        <taxon>Metazoa</taxon>
        <taxon>Spiralia</taxon>
        <taxon>Lophotrochozoa</taxon>
        <taxon>Mollusca</taxon>
        <taxon>Gastropoda</taxon>
        <taxon>Heterobranchia</taxon>
        <taxon>Euthyneura</taxon>
        <taxon>Panpulmonata</taxon>
        <taxon>Eupulmonata</taxon>
        <taxon>Stylommatophora</taxon>
        <taxon>Helicina</taxon>
        <taxon>Camaenoidea</taxon>
        <taxon>Camaenidae</taxon>
        <taxon>Bradybaeninae</taxon>
        <taxon>Aegista</taxon>
    </lineage>
</organism>
<evidence type="ECO:0000256" key="8">
    <source>
        <dbReference type="ARBA" id="ARBA00022792"/>
    </source>
</evidence>
<feature type="chain" id="PRO_5006830456" description="NADH-ubiquinone oxidoreductase chain 2" evidence="19">
    <location>
        <begin position="23"/>
        <end position="305"/>
    </location>
</feature>
<sequence length="305" mass="34271">MVNMFMLSISLMMTMLVGLSTGNSIVLVLSMEVSLFCFIFMIYNYKLITYSSPSVKYFLVQTVGSMVLLLYILTHDLLQYGFFNTGMLLFGLSIKLGIFPLHFWVVPTTSELSFSMIGVLGIPMKVLPLALLFSELQNNLINQLSTIAMYMGLGSMFMGMFLGVKNKSLRGVLGASSVSHTGWLLYAMTSMNILMYFMLYSLTLVCFLWGVSSMDSGVASLSLYAMAGLPPFPIFFGKLLVLLSLYKLNFPPHFLIFALLSAVLSLIYYLKFMFTFYLSSMVSSKKWVTGVVLFFSNMLWLTILM</sequence>
<dbReference type="AlphaFoldDB" id="A0A0U2DWE6"/>
<comment type="similarity">
    <text evidence="2">Belongs to the complex I subunit 2 family.</text>
</comment>
<dbReference type="PANTHER" id="PTHR46552">
    <property type="entry name" value="NADH-UBIQUINONE OXIDOREDUCTASE CHAIN 2"/>
    <property type="match status" value="1"/>
</dbReference>
<keyword evidence="13" id="KW-0830">Ubiquinone</keyword>
<dbReference type="GO" id="GO:0008137">
    <property type="term" value="F:NADH dehydrogenase (ubiquinone) activity"/>
    <property type="evidence" value="ECO:0007669"/>
    <property type="project" value="UniProtKB-EC"/>
</dbReference>
<feature type="transmembrane region" description="Helical" evidence="18">
    <location>
        <begin position="112"/>
        <end position="132"/>
    </location>
</feature>
<evidence type="ECO:0000256" key="9">
    <source>
        <dbReference type="ARBA" id="ARBA00022967"/>
    </source>
</evidence>
<evidence type="ECO:0000256" key="12">
    <source>
        <dbReference type="ARBA" id="ARBA00023027"/>
    </source>
</evidence>
<feature type="transmembrane region" description="Helical" evidence="18">
    <location>
        <begin position="286"/>
        <end position="303"/>
    </location>
</feature>
<dbReference type="GO" id="GO:0006120">
    <property type="term" value="P:mitochondrial electron transport, NADH to ubiquinone"/>
    <property type="evidence" value="ECO:0007669"/>
    <property type="project" value="TreeGrafter"/>
</dbReference>
<evidence type="ECO:0000256" key="4">
    <source>
        <dbReference type="ARBA" id="ARBA00021008"/>
    </source>
</evidence>
<evidence type="ECO:0000256" key="5">
    <source>
        <dbReference type="ARBA" id="ARBA00022448"/>
    </source>
</evidence>
<evidence type="ECO:0000313" key="21">
    <source>
        <dbReference type="EMBL" id="AKP55337.1"/>
    </source>
</evidence>
<evidence type="ECO:0000256" key="18">
    <source>
        <dbReference type="SAM" id="Phobius"/>
    </source>
</evidence>
<feature type="transmembrane region" description="Helical" evidence="18">
    <location>
        <begin position="252"/>
        <end position="274"/>
    </location>
</feature>
<keyword evidence="10" id="KW-0249">Electron transport</keyword>
<evidence type="ECO:0000256" key="19">
    <source>
        <dbReference type="SAM" id="SignalP"/>
    </source>
</evidence>
<evidence type="ECO:0000256" key="13">
    <source>
        <dbReference type="ARBA" id="ARBA00023075"/>
    </source>
</evidence>
<dbReference type="InterPro" id="IPR050175">
    <property type="entry name" value="Complex_I_Subunit_2"/>
</dbReference>
<protein>
    <recommendedName>
        <fullName evidence="4">NADH-ubiquinone oxidoreductase chain 2</fullName>
        <ecNumber evidence="3">7.1.1.2</ecNumber>
    </recommendedName>
    <alternativeName>
        <fullName evidence="16">NADH dehydrogenase subunit 2</fullName>
    </alternativeName>
</protein>
<evidence type="ECO:0000256" key="7">
    <source>
        <dbReference type="ARBA" id="ARBA00022692"/>
    </source>
</evidence>
<feature type="transmembrane region" description="Helical" evidence="18">
    <location>
        <begin position="55"/>
        <end position="74"/>
    </location>
</feature>
<feature type="signal peptide" evidence="19">
    <location>
        <begin position="1"/>
        <end position="22"/>
    </location>
</feature>